<dbReference type="InterPro" id="IPR023827">
    <property type="entry name" value="Peptidase_S8_Asp-AS"/>
</dbReference>
<feature type="chain" id="PRO_5046673583" evidence="7">
    <location>
        <begin position="25"/>
        <end position="1080"/>
    </location>
</feature>
<evidence type="ECO:0000256" key="4">
    <source>
        <dbReference type="ARBA" id="ARBA00022825"/>
    </source>
</evidence>
<sequence>MRPLVLAVVVSTALALTAGPPASAAPPPRPGAVASVTLITGDTVRLPNGPDGPLDVRRGPGREKVSFLLQRTADQTYVIPTDAAGLLRDDRLDRRLFEVNELLAAGYGGDAKLGLILTGPTGSAGKVAGARTFDAIDTAAVMVDRQQAKVLWSGVLAGAVGKVWLDGVRRTSLDQSVPQVGAPEAWEAGWTGKGTKVAVLDSGVDDSHPDLAGQVVAAANFTDGEPGDQDGHGTHVASTIASRGERYRGVAPDAKLLAGKVCESGFCRESAILAGMNWAAEQNADVVNLSLGGADRPGTDPLEQAIDTLSEEHGTLFVVAAGNWPGCTSPRAGVTSPATADAALAVGAVDKADHLADFSCTGPRIGDGALKPDLTAPGVDIVAAEAGTGGHISASGTSMATPHVAGAAAILVQQHPDWTAAELKAALMGAAEPNAELTPFQQGTGRLDVAAAARQPVVARTGSLSFAAQVWPHDDDLPVSRTVGYRNVTDQPVTLALDLKVSGPNGAPAPASAMTLSADELVVPAGGTAEVTVTSDTSHTGPDGRYAGALVATATGTSIVTTLAVEKERESYDLTIRHLDRAGQPIAPVETQVGAIDERLYDFAYEPTSVLRLPKGRYTLATFMRFETSQDQDMALFGQPELVLDRDQTVTVDARTTKPISVTVPEKDSEEYSIVLAMMRPNVQTYGYITAGSFEGLAMAQVGPDVAPADFRSDVSAQICQASAQQYVCDERSPYQYYLRWFDNGGVFDGLRKDLRHQDVAAVETRYDQANADHLTATSYAALPVHAAPEFEGELTGFNTYFQPPRSLVEYFQPDGVRWYRALVQFDANEEQTAIAGTSPRTFRAGTTTSDRWNTAPFGPGFPALDSRPFDAVPRPWASRTGEDVKVGLPLHTDANGRAGLFRTDKARTRLYRDGVLVAESDLAGEVRAHVSAGAASYRLETDADTTSLGTYSSRVRAAWTFRSEHAKKLASLPLAAVRFRPVVDDEGRAKPGRAVVPVSVQWQPGSKPWLVKRLSVDVSYDDGQTWERGSLRRTGLGKWELTVSPPAGTTFVSLRAKASGTGGNGVEQTIVRAYGVAAS</sequence>
<evidence type="ECO:0000256" key="6">
    <source>
        <dbReference type="RuleBase" id="RU003355"/>
    </source>
</evidence>
<dbReference type="Proteomes" id="UP001595699">
    <property type="component" value="Unassembled WGS sequence"/>
</dbReference>
<dbReference type="Gene3D" id="3.40.50.200">
    <property type="entry name" value="Peptidase S8/S53 domain"/>
    <property type="match status" value="1"/>
</dbReference>
<proteinExistence type="inferred from homology"/>
<gene>
    <name evidence="9" type="ORF">ACFOUW_32600</name>
</gene>
<dbReference type="PANTHER" id="PTHR43399">
    <property type="entry name" value="SUBTILISIN-RELATED"/>
    <property type="match status" value="1"/>
</dbReference>
<dbReference type="InterPro" id="IPR000209">
    <property type="entry name" value="Peptidase_S8/S53_dom"/>
</dbReference>
<dbReference type="InterPro" id="IPR023828">
    <property type="entry name" value="Peptidase_S8_Ser-AS"/>
</dbReference>
<organism evidence="9 10">
    <name type="scientific">Tenggerimyces flavus</name>
    <dbReference type="NCBI Taxonomy" id="1708749"/>
    <lineage>
        <taxon>Bacteria</taxon>
        <taxon>Bacillati</taxon>
        <taxon>Actinomycetota</taxon>
        <taxon>Actinomycetes</taxon>
        <taxon>Propionibacteriales</taxon>
        <taxon>Nocardioidaceae</taxon>
        <taxon>Tenggerimyces</taxon>
    </lineage>
</organism>
<keyword evidence="3 5" id="KW-0378">Hydrolase</keyword>
<dbReference type="InterPro" id="IPR051048">
    <property type="entry name" value="Peptidase_S8/S53_subtilisin"/>
</dbReference>
<evidence type="ECO:0000256" key="7">
    <source>
        <dbReference type="SAM" id="SignalP"/>
    </source>
</evidence>
<evidence type="ECO:0000256" key="2">
    <source>
        <dbReference type="ARBA" id="ARBA00022670"/>
    </source>
</evidence>
<keyword evidence="10" id="KW-1185">Reference proteome</keyword>
<accession>A0ABV7YN22</accession>
<feature type="active site" description="Charge relay system" evidence="5">
    <location>
        <position position="398"/>
    </location>
</feature>
<dbReference type="InterPro" id="IPR022398">
    <property type="entry name" value="Peptidase_S8_His-AS"/>
</dbReference>
<dbReference type="SUPFAM" id="SSF52743">
    <property type="entry name" value="Subtilisin-like"/>
    <property type="match status" value="1"/>
</dbReference>
<keyword evidence="7" id="KW-0732">Signal</keyword>
<evidence type="ECO:0000313" key="10">
    <source>
        <dbReference type="Proteomes" id="UP001595699"/>
    </source>
</evidence>
<feature type="active site" description="Charge relay system" evidence="5">
    <location>
        <position position="232"/>
    </location>
</feature>
<feature type="domain" description="Peptidase S8/S53" evidence="8">
    <location>
        <begin position="192"/>
        <end position="443"/>
    </location>
</feature>
<dbReference type="Pfam" id="PF00082">
    <property type="entry name" value="Peptidase_S8"/>
    <property type="match status" value="1"/>
</dbReference>
<keyword evidence="2 5" id="KW-0645">Protease</keyword>
<dbReference type="PROSITE" id="PS00136">
    <property type="entry name" value="SUBTILASE_ASP"/>
    <property type="match status" value="1"/>
</dbReference>
<name>A0ABV7YN22_9ACTN</name>
<evidence type="ECO:0000256" key="5">
    <source>
        <dbReference type="PROSITE-ProRule" id="PRU01240"/>
    </source>
</evidence>
<dbReference type="EMBL" id="JBHRZH010000041">
    <property type="protein sequence ID" value="MFC3765614.1"/>
    <property type="molecule type" value="Genomic_DNA"/>
</dbReference>
<protein>
    <submittedName>
        <fullName evidence="9">S8 family serine peptidase</fullName>
    </submittedName>
</protein>
<dbReference type="InterPro" id="IPR036852">
    <property type="entry name" value="Peptidase_S8/S53_dom_sf"/>
</dbReference>
<dbReference type="InterPro" id="IPR015500">
    <property type="entry name" value="Peptidase_S8_subtilisin-rel"/>
</dbReference>
<comment type="similarity">
    <text evidence="1 5 6">Belongs to the peptidase S8 family.</text>
</comment>
<evidence type="ECO:0000256" key="3">
    <source>
        <dbReference type="ARBA" id="ARBA00022801"/>
    </source>
</evidence>
<reference evidence="10" key="1">
    <citation type="journal article" date="2019" name="Int. J. Syst. Evol. Microbiol.">
        <title>The Global Catalogue of Microorganisms (GCM) 10K type strain sequencing project: providing services to taxonomists for standard genome sequencing and annotation.</title>
        <authorList>
            <consortium name="The Broad Institute Genomics Platform"/>
            <consortium name="The Broad Institute Genome Sequencing Center for Infectious Disease"/>
            <person name="Wu L."/>
            <person name="Ma J."/>
        </authorList>
    </citation>
    <scope>NUCLEOTIDE SEQUENCE [LARGE SCALE GENOMIC DNA]</scope>
    <source>
        <strain evidence="10">CGMCC 4.7241</strain>
    </source>
</reference>
<evidence type="ECO:0000256" key="1">
    <source>
        <dbReference type="ARBA" id="ARBA00011073"/>
    </source>
</evidence>
<keyword evidence="4 5" id="KW-0720">Serine protease</keyword>
<feature type="active site" description="Charge relay system" evidence="5">
    <location>
        <position position="201"/>
    </location>
</feature>
<dbReference type="PROSITE" id="PS00137">
    <property type="entry name" value="SUBTILASE_HIS"/>
    <property type="match status" value="1"/>
</dbReference>
<dbReference type="PROSITE" id="PS51892">
    <property type="entry name" value="SUBTILASE"/>
    <property type="match status" value="1"/>
</dbReference>
<comment type="caution">
    <text evidence="9">The sequence shown here is derived from an EMBL/GenBank/DDBJ whole genome shotgun (WGS) entry which is preliminary data.</text>
</comment>
<dbReference type="PROSITE" id="PS00138">
    <property type="entry name" value="SUBTILASE_SER"/>
    <property type="match status" value="1"/>
</dbReference>
<dbReference type="RefSeq" id="WP_205116532.1">
    <property type="nucleotide sequence ID" value="NZ_JAFBCM010000001.1"/>
</dbReference>
<evidence type="ECO:0000259" key="8">
    <source>
        <dbReference type="Pfam" id="PF00082"/>
    </source>
</evidence>
<dbReference type="PRINTS" id="PR00723">
    <property type="entry name" value="SUBTILISIN"/>
</dbReference>
<evidence type="ECO:0000313" key="9">
    <source>
        <dbReference type="EMBL" id="MFC3765614.1"/>
    </source>
</evidence>
<dbReference type="PANTHER" id="PTHR43399:SF4">
    <property type="entry name" value="CELL WALL-ASSOCIATED PROTEASE"/>
    <property type="match status" value="1"/>
</dbReference>
<feature type="signal peptide" evidence="7">
    <location>
        <begin position="1"/>
        <end position="24"/>
    </location>
</feature>